<feature type="non-terminal residue" evidence="1">
    <location>
        <position position="1"/>
    </location>
</feature>
<reference evidence="2" key="1">
    <citation type="submission" date="2022-10" db="EMBL/GenBank/DDBJ databases">
        <title>Genome assembly of Pristionchus species.</title>
        <authorList>
            <person name="Yoshida K."/>
            <person name="Sommer R.J."/>
        </authorList>
    </citation>
    <scope>NUCLEOTIDE SEQUENCE [LARGE SCALE GENOMIC DNA]</scope>
    <source>
        <strain evidence="2">RS5460</strain>
    </source>
</reference>
<gene>
    <name evidence="1" type="ORF">PMAYCL1PPCAC_25205</name>
</gene>
<dbReference type="EMBL" id="BTRK01000005">
    <property type="protein sequence ID" value="GMR55009.1"/>
    <property type="molecule type" value="Genomic_DNA"/>
</dbReference>
<evidence type="ECO:0000313" key="1">
    <source>
        <dbReference type="EMBL" id="GMR55009.1"/>
    </source>
</evidence>
<dbReference type="InterPro" id="IPR002083">
    <property type="entry name" value="MATH/TRAF_dom"/>
</dbReference>
<keyword evidence="2" id="KW-1185">Reference proteome</keyword>
<dbReference type="CDD" id="cd00121">
    <property type="entry name" value="MATH"/>
    <property type="match status" value="1"/>
</dbReference>
<accession>A0AAN5D286</accession>
<protein>
    <submittedName>
        <fullName evidence="1">Uncharacterized protein</fullName>
    </submittedName>
</protein>
<comment type="caution">
    <text evidence="1">The sequence shown here is derived from an EMBL/GenBank/DDBJ whole genome shotgun (WGS) entry which is preliminary data.</text>
</comment>
<proteinExistence type="predicted"/>
<dbReference type="Proteomes" id="UP001328107">
    <property type="component" value="Unassembled WGS sequence"/>
</dbReference>
<name>A0AAN5D286_9BILA</name>
<organism evidence="1 2">
    <name type="scientific">Pristionchus mayeri</name>
    <dbReference type="NCBI Taxonomy" id="1317129"/>
    <lineage>
        <taxon>Eukaryota</taxon>
        <taxon>Metazoa</taxon>
        <taxon>Ecdysozoa</taxon>
        <taxon>Nematoda</taxon>
        <taxon>Chromadorea</taxon>
        <taxon>Rhabditida</taxon>
        <taxon>Rhabditina</taxon>
        <taxon>Diplogasteromorpha</taxon>
        <taxon>Diplogasteroidea</taxon>
        <taxon>Neodiplogasteridae</taxon>
        <taxon>Pristionchus</taxon>
    </lineage>
</organism>
<evidence type="ECO:0000313" key="2">
    <source>
        <dbReference type="Proteomes" id="UP001328107"/>
    </source>
</evidence>
<sequence length="151" mass="17595">KVKVTWDDEIDTSIVCTHNQLTPWYIYFDVDFTLINPGIGKNISCESSEKVTNDVHIVATLITRAELFRDKKFINDDKITFEIRFWVLNWKESDIRSKSISQTPTSPFSISRSLLKERSSTQARRFLPLLLPYSKQCSMAISQKRTRMKLS</sequence>
<dbReference type="AlphaFoldDB" id="A0AAN5D286"/>